<protein>
    <submittedName>
        <fullName evidence="3">Uncharacterized protein</fullName>
    </submittedName>
</protein>
<evidence type="ECO:0000313" key="3">
    <source>
        <dbReference type="EMBL" id="KHJ35008.1"/>
    </source>
</evidence>
<feature type="signal peptide" evidence="2">
    <location>
        <begin position="1"/>
        <end position="26"/>
    </location>
</feature>
<gene>
    <name evidence="3" type="ORF">EV44_g0534</name>
</gene>
<name>A0A0B1P9T0_UNCNE</name>
<feature type="chain" id="PRO_5002059455" evidence="2">
    <location>
        <begin position="27"/>
        <end position="89"/>
    </location>
</feature>
<dbReference type="Proteomes" id="UP000030854">
    <property type="component" value="Unassembled WGS sequence"/>
</dbReference>
<feature type="coiled-coil region" evidence="1">
    <location>
        <begin position="59"/>
        <end position="89"/>
    </location>
</feature>
<comment type="caution">
    <text evidence="3">The sequence shown here is derived from an EMBL/GenBank/DDBJ whole genome shotgun (WGS) entry which is preliminary data.</text>
</comment>
<evidence type="ECO:0000313" key="4">
    <source>
        <dbReference type="Proteomes" id="UP000030854"/>
    </source>
</evidence>
<evidence type="ECO:0000256" key="1">
    <source>
        <dbReference type="SAM" id="Coils"/>
    </source>
</evidence>
<keyword evidence="4" id="KW-1185">Reference proteome</keyword>
<organism evidence="3 4">
    <name type="scientific">Uncinula necator</name>
    <name type="common">Grape powdery mildew</name>
    <dbReference type="NCBI Taxonomy" id="52586"/>
    <lineage>
        <taxon>Eukaryota</taxon>
        <taxon>Fungi</taxon>
        <taxon>Dikarya</taxon>
        <taxon>Ascomycota</taxon>
        <taxon>Pezizomycotina</taxon>
        <taxon>Leotiomycetes</taxon>
        <taxon>Erysiphales</taxon>
        <taxon>Erysiphaceae</taxon>
        <taxon>Erysiphe</taxon>
    </lineage>
</organism>
<reference evidence="3 4" key="1">
    <citation type="journal article" date="2014" name="BMC Genomics">
        <title>Adaptive genomic structural variation in the grape powdery mildew pathogen, Erysiphe necator.</title>
        <authorList>
            <person name="Jones L."/>
            <person name="Riaz S."/>
            <person name="Morales-Cruz A."/>
            <person name="Amrine K.C."/>
            <person name="McGuire B."/>
            <person name="Gubler W.D."/>
            <person name="Walker M.A."/>
            <person name="Cantu D."/>
        </authorList>
    </citation>
    <scope>NUCLEOTIDE SEQUENCE [LARGE SCALE GENOMIC DNA]</scope>
    <source>
        <strain evidence="4">c</strain>
    </source>
</reference>
<proteinExistence type="predicted"/>
<evidence type="ECO:0000256" key="2">
    <source>
        <dbReference type="SAM" id="SignalP"/>
    </source>
</evidence>
<accession>A0A0B1P9T0</accession>
<keyword evidence="1" id="KW-0175">Coiled coil</keyword>
<dbReference type="HOGENOM" id="CLU_2456439_0_0_1"/>
<keyword evidence="2" id="KW-0732">Signal</keyword>
<dbReference type="EMBL" id="JNVN01000575">
    <property type="protein sequence ID" value="KHJ35008.1"/>
    <property type="molecule type" value="Genomic_DNA"/>
</dbReference>
<dbReference type="AlphaFoldDB" id="A0A0B1P9T0"/>
<sequence length="89" mass="9715">MLMLKNLFQVAIAIFLGSSLCIQSLALPVDVTEVSDNNPLEPRGALMGAVVGGVGAHLYHKIKNLKEDINEQKEVIKEKEAKIKDKADD</sequence>